<sequence length="137" mass="15772">GQDRCQPTAAPLPGRLLPHRDRLVLADQGGQAQAVPAHRPGRVHHVRGLRGHLPLEVHPHAVRRLRRRGRQHRAARRGPRRPRDLRGRRGRLHPVRPVRRPMPDRRHHHGQGRGGRQGGRPSRARRQARLRLRHAVL</sequence>
<feature type="compositionally biased region" description="Basic residues" evidence="1">
    <location>
        <begin position="60"/>
        <end position="80"/>
    </location>
</feature>
<evidence type="ECO:0000313" key="2">
    <source>
        <dbReference type="EMBL" id="CAA9248256.1"/>
    </source>
</evidence>
<feature type="region of interest" description="Disordered" evidence="1">
    <location>
        <begin position="60"/>
        <end position="127"/>
    </location>
</feature>
<organism evidence="2">
    <name type="scientific">uncultured Acidimicrobiales bacterium</name>
    <dbReference type="NCBI Taxonomy" id="310071"/>
    <lineage>
        <taxon>Bacteria</taxon>
        <taxon>Bacillati</taxon>
        <taxon>Actinomycetota</taxon>
        <taxon>Acidimicrobiia</taxon>
        <taxon>Acidimicrobiales</taxon>
        <taxon>environmental samples</taxon>
    </lineage>
</organism>
<reference evidence="2" key="1">
    <citation type="submission" date="2020-02" db="EMBL/GenBank/DDBJ databases">
        <authorList>
            <person name="Meier V. D."/>
        </authorList>
    </citation>
    <scope>NUCLEOTIDE SEQUENCE</scope>
    <source>
        <strain evidence="2">AVDCRST_MAG76</strain>
    </source>
</reference>
<feature type="non-terminal residue" evidence="2">
    <location>
        <position position="137"/>
    </location>
</feature>
<protein>
    <submittedName>
        <fullName evidence="2">Uncharacterized protein</fullName>
    </submittedName>
</protein>
<accession>A0A6J4IBV4</accession>
<evidence type="ECO:0000256" key="1">
    <source>
        <dbReference type="SAM" id="MobiDB-lite"/>
    </source>
</evidence>
<dbReference type="AlphaFoldDB" id="A0A6J4IBV4"/>
<feature type="compositionally biased region" description="Basic residues" evidence="1">
    <location>
        <begin position="88"/>
        <end position="111"/>
    </location>
</feature>
<dbReference type="EMBL" id="CADCSZ010000134">
    <property type="protein sequence ID" value="CAA9248256.1"/>
    <property type="molecule type" value="Genomic_DNA"/>
</dbReference>
<proteinExistence type="predicted"/>
<feature type="non-terminal residue" evidence="2">
    <location>
        <position position="1"/>
    </location>
</feature>
<gene>
    <name evidence="2" type="ORF">AVDCRST_MAG76-2135</name>
</gene>
<name>A0A6J4IBV4_9ACTN</name>